<dbReference type="Pfam" id="PF04542">
    <property type="entry name" value="Sigma70_r2"/>
    <property type="match status" value="1"/>
</dbReference>
<dbReference type="InterPro" id="IPR014284">
    <property type="entry name" value="RNA_pol_sigma-70_dom"/>
</dbReference>
<dbReference type="InterPro" id="IPR039425">
    <property type="entry name" value="RNA_pol_sigma-70-like"/>
</dbReference>
<dbReference type="Pfam" id="PF08281">
    <property type="entry name" value="Sigma70_r4_2"/>
    <property type="match status" value="1"/>
</dbReference>
<dbReference type="EMBL" id="BAAALT010000141">
    <property type="protein sequence ID" value="GAA1816004.1"/>
    <property type="molecule type" value="Genomic_DNA"/>
</dbReference>
<dbReference type="SUPFAM" id="SSF88946">
    <property type="entry name" value="Sigma2 domain of RNA polymerase sigma factors"/>
    <property type="match status" value="1"/>
</dbReference>
<dbReference type="InterPro" id="IPR013324">
    <property type="entry name" value="RNA_pol_sigma_r3/r4-like"/>
</dbReference>
<dbReference type="InterPro" id="IPR013249">
    <property type="entry name" value="RNA_pol_sigma70_r4_t2"/>
</dbReference>
<evidence type="ECO:0000256" key="4">
    <source>
        <dbReference type="ARBA" id="ARBA00023125"/>
    </source>
</evidence>
<dbReference type="Gene3D" id="1.10.10.10">
    <property type="entry name" value="Winged helix-like DNA-binding domain superfamily/Winged helix DNA-binding domain"/>
    <property type="match status" value="1"/>
</dbReference>
<evidence type="ECO:0000259" key="7">
    <source>
        <dbReference type="Pfam" id="PF08281"/>
    </source>
</evidence>
<evidence type="ECO:0000256" key="3">
    <source>
        <dbReference type="ARBA" id="ARBA00023082"/>
    </source>
</evidence>
<dbReference type="InterPro" id="IPR013325">
    <property type="entry name" value="RNA_pol_sigma_r2"/>
</dbReference>
<dbReference type="CDD" id="cd06171">
    <property type="entry name" value="Sigma70_r4"/>
    <property type="match status" value="1"/>
</dbReference>
<dbReference type="InterPro" id="IPR007627">
    <property type="entry name" value="RNA_pol_sigma70_r2"/>
</dbReference>
<keyword evidence="5" id="KW-0804">Transcription</keyword>
<protein>
    <submittedName>
        <fullName evidence="8">SigE family RNA polymerase sigma factor</fullName>
    </submittedName>
</protein>
<organism evidence="8 9">
    <name type="scientific">Luedemannella flava</name>
    <dbReference type="NCBI Taxonomy" id="349316"/>
    <lineage>
        <taxon>Bacteria</taxon>
        <taxon>Bacillati</taxon>
        <taxon>Actinomycetota</taxon>
        <taxon>Actinomycetes</taxon>
        <taxon>Micromonosporales</taxon>
        <taxon>Micromonosporaceae</taxon>
        <taxon>Luedemannella</taxon>
    </lineage>
</organism>
<gene>
    <name evidence="8" type="ORF">GCM10009682_41110</name>
</gene>
<keyword evidence="9" id="KW-1185">Reference proteome</keyword>
<evidence type="ECO:0000313" key="9">
    <source>
        <dbReference type="Proteomes" id="UP001500218"/>
    </source>
</evidence>
<dbReference type="NCBIfam" id="TIGR02937">
    <property type="entry name" value="sigma70-ECF"/>
    <property type="match status" value="1"/>
</dbReference>
<evidence type="ECO:0000256" key="1">
    <source>
        <dbReference type="ARBA" id="ARBA00010641"/>
    </source>
</evidence>
<dbReference type="RefSeq" id="WP_344134619.1">
    <property type="nucleotide sequence ID" value="NZ_BAAALT010000141.1"/>
</dbReference>
<sequence length="157" mass="18413">MSRQREFDEFVLTRSPRLSRTAYLLTRDWVAAEDLLQTALAKAWFAWPRMNGDPEPYVRRILANTYASRWRRRWTGEHPRAQLPDGGRQPADARDELWRSLGRLPRRQRLVLVLRYFEDLSEKEAAEIMRCSVGRVRSQTAKALAKLNLDRTPGVYA</sequence>
<dbReference type="InterPro" id="IPR036388">
    <property type="entry name" value="WH-like_DNA-bd_sf"/>
</dbReference>
<evidence type="ECO:0000256" key="2">
    <source>
        <dbReference type="ARBA" id="ARBA00023015"/>
    </source>
</evidence>
<comment type="similarity">
    <text evidence="1">Belongs to the sigma-70 factor family. ECF subfamily.</text>
</comment>
<keyword evidence="3" id="KW-0731">Sigma factor</keyword>
<evidence type="ECO:0000256" key="5">
    <source>
        <dbReference type="ARBA" id="ARBA00023163"/>
    </source>
</evidence>
<dbReference type="Gene3D" id="1.10.1740.10">
    <property type="match status" value="1"/>
</dbReference>
<dbReference type="InterPro" id="IPR014325">
    <property type="entry name" value="RNA_pol_sigma-E_actinobac"/>
</dbReference>
<feature type="domain" description="RNA polymerase sigma factor 70 region 4 type 2" evidence="7">
    <location>
        <begin position="95"/>
        <end position="147"/>
    </location>
</feature>
<proteinExistence type="inferred from homology"/>
<keyword evidence="4" id="KW-0238">DNA-binding</keyword>
<keyword evidence="2" id="KW-0805">Transcription regulation</keyword>
<evidence type="ECO:0000313" key="8">
    <source>
        <dbReference type="EMBL" id="GAA1816004.1"/>
    </source>
</evidence>
<dbReference type="Proteomes" id="UP001500218">
    <property type="component" value="Unassembled WGS sequence"/>
</dbReference>
<reference evidence="8 9" key="1">
    <citation type="journal article" date="2019" name="Int. J. Syst. Evol. Microbiol.">
        <title>The Global Catalogue of Microorganisms (GCM) 10K type strain sequencing project: providing services to taxonomists for standard genome sequencing and annotation.</title>
        <authorList>
            <consortium name="The Broad Institute Genomics Platform"/>
            <consortium name="The Broad Institute Genome Sequencing Center for Infectious Disease"/>
            <person name="Wu L."/>
            <person name="Ma J."/>
        </authorList>
    </citation>
    <scope>NUCLEOTIDE SEQUENCE [LARGE SCALE GENOMIC DNA]</scope>
    <source>
        <strain evidence="8 9">JCM 13250</strain>
    </source>
</reference>
<evidence type="ECO:0000259" key="6">
    <source>
        <dbReference type="Pfam" id="PF04542"/>
    </source>
</evidence>
<dbReference type="NCBIfam" id="TIGR02983">
    <property type="entry name" value="SigE-fam_strep"/>
    <property type="match status" value="1"/>
</dbReference>
<name>A0ABN2M9I4_9ACTN</name>
<accession>A0ABN2M9I4</accession>
<feature type="domain" description="RNA polymerase sigma-70 region 2" evidence="6">
    <location>
        <begin position="15"/>
        <end position="74"/>
    </location>
</feature>
<dbReference type="PANTHER" id="PTHR43133:SF50">
    <property type="entry name" value="ECF RNA POLYMERASE SIGMA FACTOR SIGM"/>
    <property type="match status" value="1"/>
</dbReference>
<comment type="caution">
    <text evidence="8">The sequence shown here is derived from an EMBL/GenBank/DDBJ whole genome shotgun (WGS) entry which is preliminary data.</text>
</comment>
<dbReference type="PANTHER" id="PTHR43133">
    <property type="entry name" value="RNA POLYMERASE ECF-TYPE SIGMA FACTO"/>
    <property type="match status" value="1"/>
</dbReference>
<dbReference type="SUPFAM" id="SSF88659">
    <property type="entry name" value="Sigma3 and sigma4 domains of RNA polymerase sigma factors"/>
    <property type="match status" value="1"/>
</dbReference>